<dbReference type="AlphaFoldDB" id="A0A1T4XWL2"/>
<dbReference type="EMBL" id="FUYB01000025">
    <property type="protein sequence ID" value="SKA93969.1"/>
    <property type="molecule type" value="Genomic_DNA"/>
</dbReference>
<name>A0A1T4XWL2_9GAMM</name>
<organism evidence="1 2">
    <name type="scientific">Thiothrix eikelboomii</name>
    <dbReference type="NCBI Taxonomy" id="92487"/>
    <lineage>
        <taxon>Bacteria</taxon>
        <taxon>Pseudomonadati</taxon>
        <taxon>Pseudomonadota</taxon>
        <taxon>Gammaproteobacteria</taxon>
        <taxon>Thiotrichales</taxon>
        <taxon>Thiotrichaceae</taxon>
        <taxon>Thiothrix</taxon>
    </lineage>
</organism>
<proteinExistence type="predicted"/>
<dbReference type="RefSeq" id="WP_078924052.1">
    <property type="nucleotide sequence ID" value="NZ_FUYB01000025.1"/>
</dbReference>
<reference evidence="1 2" key="1">
    <citation type="submission" date="2017-02" db="EMBL/GenBank/DDBJ databases">
        <authorList>
            <person name="Peterson S.W."/>
        </authorList>
    </citation>
    <scope>NUCLEOTIDE SEQUENCE [LARGE SCALE GENOMIC DNA]</scope>
    <source>
        <strain evidence="1 2">ATCC 49788</strain>
    </source>
</reference>
<dbReference type="OrthoDB" id="7052252at2"/>
<accession>A0A1T4XWL2</accession>
<keyword evidence="2" id="KW-1185">Reference proteome</keyword>
<dbReference type="Proteomes" id="UP000190460">
    <property type="component" value="Unassembled WGS sequence"/>
</dbReference>
<evidence type="ECO:0000313" key="1">
    <source>
        <dbReference type="EMBL" id="SKA93969.1"/>
    </source>
</evidence>
<protein>
    <submittedName>
        <fullName evidence="1">Uncharacterized protein</fullName>
    </submittedName>
</protein>
<evidence type="ECO:0000313" key="2">
    <source>
        <dbReference type="Proteomes" id="UP000190460"/>
    </source>
</evidence>
<gene>
    <name evidence="1" type="ORF">SAMN02745130_03609</name>
</gene>
<sequence>MHDDFPQTKYSHNLPRAKLFLRARLAWLWGYPLAAQDQTLTWQSLYFPGPWDQQISQIQAADLATAAYNYQRLVHAFPRALPQIVGVVEVWEQRVSLKLQAVRAVLEGKEIQPWQTLLLAEQGQARLLRQVEQFKLRQPQLSVLLDAFAWWLSLDPKALEQAVTWIEQEQVALHRVLDSFPEGIKICALLFILSQDLSAARVTSLLTILADPAWQEGGAFAYNRFMREHHVYFEYFPAQENGARLELPTLTQAVVEVDAWQRWLEQLITLPNKERRRRLDLLLKLLSPAVFRVWQQQSEHSQLFLMEFEDLAKQYRKFGHQVGQLSQYQKSVRKELIKAVQLAWQTFGQKEDWFIDNLPTWLADLSKMSDSFVYQALSVLDTQLQRLPATSRWRQPLILLKVFTHWQLILAAACEYDLNINVLRRFKLVLGWWLNYLQTAASAKALEQRLEPWAALDVYYSSRQRRPSRPRPPLHTLEYVMLTEDGILGREAVFLAELAKLCESAPDKMGDGLSFYYFYLRTFAHWPHGAYFQQFHALNIDPDFVEGRLVKVFDNFLVKDPSPEQFRALLGLWEMLENTTDYFQAKQLFEVLVSLKQSAYQGIYDYCLRHKAWSLLQPVTELITLFKPGEQVLPPKQLVSSDFADYPIALRSALTLLAHYHPQAEQVTERILADIKPSTTKLEQELEYLQLKLASCTDDGGLMPLKQRLANLQRRLQQPDTGSKPPSAKRLERLASKLENAALHAFFTVWEQHNFQTLHAQLHRAFTLETIPDEWLADKHKLRSLLGLSTLDPPERRIVSLLCQAQMQQAYPLVTAPANQAWLKKMQAKGLNLKPWVEGLELSSQLSLESKTMPVEMRFANNIFEVFRMGDHFQTCLSRGGVNFFSVVANAADINKRVLYFFDTEGNVLGRCLLAISDQGQLLRFYLYSHLPSEAINTCLQAFMSELVQQMGAQLGLTGTVAKLLAANWYDDGIESSYLDTEGKVFASLMSKLATLTADNIFKVVQDAFAPEVISELGVLHILRWPALIHRFDLKLSLALAGRQHLLLSEYALREIVRMLLLMDTKGKYSEAEKSAAIWTLAQTWLWEGLYEDIQSTGSFNTDEMSLLIEQQPWQALRLFHCSKRRTERRTDVYFRQRMDFYHAKTLIAVHRLRSAQKIINQLAAQGYSEEDLAKLRVT</sequence>